<dbReference type="EMBL" id="AP022620">
    <property type="protein sequence ID" value="BBZ80080.1"/>
    <property type="molecule type" value="Genomic_DNA"/>
</dbReference>
<name>A0A6N4WDL9_9MYCO</name>
<reference evidence="1 2" key="1">
    <citation type="journal article" date="2019" name="Emerg. Microbes Infect.">
        <title>Comprehensive subspecies identification of 175 nontuberculous mycobacteria species based on 7547 genomic profiles.</title>
        <authorList>
            <person name="Matsumoto Y."/>
            <person name="Kinjo T."/>
            <person name="Motooka D."/>
            <person name="Nabeya D."/>
            <person name="Jung N."/>
            <person name="Uechi K."/>
            <person name="Horii T."/>
            <person name="Iida T."/>
            <person name="Fujita J."/>
            <person name="Nakamura S."/>
        </authorList>
    </citation>
    <scope>NUCLEOTIDE SEQUENCE [LARGE SCALE GENOMIC DNA]</scope>
    <source>
        <strain evidence="1 2">JCM 30275</strain>
    </source>
</reference>
<keyword evidence="2" id="KW-1185">Reference proteome</keyword>
<protein>
    <recommendedName>
        <fullName evidence="3">Condensation domain-containing protein</fullName>
    </recommendedName>
</protein>
<dbReference type="Gene3D" id="3.30.559.10">
    <property type="entry name" value="Chloramphenicol acetyltransferase-like domain"/>
    <property type="match status" value="1"/>
</dbReference>
<dbReference type="InterPro" id="IPR023213">
    <property type="entry name" value="CAT-like_dom_sf"/>
</dbReference>
<sequence>MAELARLWAQALAALTRCADLSGHTPSDFPLIPVTQDDIDAWARSGVVEDVLPLLPLQQGMYFHHIVDDTASYVVQQVAQLSGPVEPDVLAAAAGGAAAPPGAAGQLPRIA</sequence>
<proteinExistence type="predicted"/>
<dbReference type="KEGG" id="many:MANY_54170"/>
<gene>
    <name evidence="1" type="ORF">MANY_54170</name>
</gene>
<dbReference type="AlphaFoldDB" id="A0A6N4WDL9"/>
<accession>A0A6N4WDL9</accession>
<evidence type="ECO:0000313" key="2">
    <source>
        <dbReference type="Proteomes" id="UP000467249"/>
    </source>
</evidence>
<evidence type="ECO:0008006" key="3">
    <source>
        <dbReference type="Google" id="ProtNLM"/>
    </source>
</evidence>
<dbReference type="Proteomes" id="UP000467249">
    <property type="component" value="Chromosome"/>
</dbReference>
<evidence type="ECO:0000313" key="1">
    <source>
        <dbReference type="EMBL" id="BBZ80080.1"/>
    </source>
</evidence>
<dbReference type="SUPFAM" id="SSF52777">
    <property type="entry name" value="CoA-dependent acyltransferases"/>
    <property type="match status" value="1"/>
</dbReference>
<organism evidence="1 2">
    <name type="scientific">Mycolicibacterium anyangense</name>
    <dbReference type="NCBI Taxonomy" id="1431246"/>
    <lineage>
        <taxon>Bacteria</taxon>
        <taxon>Bacillati</taxon>
        <taxon>Actinomycetota</taxon>
        <taxon>Actinomycetes</taxon>
        <taxon>Mycobacteriales</taxon>
        <taxon>Mycobacteriaceae</taxon>
        <taxon>Mycolicibacterium</taxon>
    </lineage>
</organism>